<reference evidence="5" key="1">
    <citation type="submission" date="2017-02" db="UniProtKB">
        <authorList>
            <consortium name="WormBaseParasite"/>
        </authorList>
    </citation>
    <scope>IDENTIFICATION</scope>
</reference>
<gene>
    <name evidence="3" type="ORF">ASIM_LOCUS4850</name>
</gene>
<feature type="transmembrane region" description="Helical" evidence="2">
    <location>
        <begin position="173"/>
        <end position="191"/>
    </location>
</feature>
<dbReference type="AlphaFoldDB" id="A0A0M3JBR8"/>
<protein>
    <submittedName>
        <fullName evidence="5">Trans-sialidase</fullName>
    </submittedName>
</protein>
<sequence>MKAVKDAVAGYGSERANATYQKSNVRQEDDGAQGDELSESEKEVNADDVPLKDPAQDATEPSASSESESESNQVKLLPENMAYQTKPGDYAGSVPPENPPFADTGAVTPNKTDYPDIPIASNAVPNATLGTEIIDDSKSASSSDNSPETWIGVSALESQNLAPQETVEKARNVPKIFFVLSFIVLYLSLVFERKFS</sequence>
<keyword evidence="2" id="KW-1133">Transmembrane helix</keyword>
<keyword evidence="2" id="KW-0472">Membrane</keyword>
<name>A0A0M3JBR8_ANISI</name>
<dbReference type="EMBL" id="UYRR01008939">
    <property type="protein sequence ID" value="VDK24605.1"/>
    <property type="molecule type" value="Genomic_DNA"/>
</dbReference>
<organism evidence="5">
    <name type="scientific">Anisakis simplex</name>
    <name type="common">Herring worm</name>
    <dbReference type="NCBI Taxonomy" id="6269"/>
    <lineage>
        <taxon>Eukaryota</taxon>
        <taxon>Metazoa</taxon>
        <taxon>Ecdysozoa</taxon>
        <taxon>Nematoda</taxon>
        <taxon>Chromadorea</taxon>
        <taxon>Rhabditida</taxon>
        <taxon>Spirurina</taxon>
        <taxon>Ascaridomorpha</taxon>
        <taxon>Ascaridoidea</taxon>
        <taxon>Anisakidae</taxon>
        <taxon>Anisakis</taxon>
        <taxon>Anisakis simplex complex</taxon>
    </lineage>
</organism>
<evidence type="ECO:0000313" key="5">
    <source>
        <dbReference type="WBParaSite" id="ASIM_0000504501-mRNA-1"/>
    </source>
</evidence>
<evidence type="ECO:0000256" key="1">
    <source>
        <dbReference type="SAM" id="MobiDB-lite"/>
    </source>
</evidence>
<accession>A0A0M3JBR8</accession>
<reference evidence="3 4" key="2">
    <citation type="submission" date="2018-11" db="EMBL/GenBank/DDBJ databases">
        <authorList>
            <consortium name="Pathogen Informatics"/>
        </authorList>
    </citation>
    <scope>NUCLEOTIDE SEQUENCE [LARGE SCALE GENOMIC DNA]</scope>
</reference>
<keyword evidence="4" id="KW-1185">Reference proteome</keyword>
<evidence type="ECO:0000256" key="2">
    <source>
        <dbReference type="SAM" id="Phobius"/>
    </source>
</evidence>
<dbReference type="WBParaSite" id="ASIM_0000504501-mRNA-1">
    <property type="protein sequence ID" value="ASIM_0000504501-mRNA-1"/>
    <property type="gene ID" value="ASIM_0000504501"/>
</dbReference>
<feature type="compositionally biased region" description="Basic and acidic residues" evidence="1">
    <location>
        <begin position="39"/>
        <end position="55"/>
    </location>
</feature>
<keyword evidence="2" id="KW-0812">Transmembrane</keyword>
<feature type="region of interest" description="Disordered" evidence="1">
    <location>
        <begin position="1"/>
        <end position="119"/>
    </location>
</feature>
<evidence type="ECO:0000313" key="4">
    <source>
        <dbReference type="Proteomes" id="UP000267096"/>
    </source>
</evidence>
<evidence type="ECO:0000313" key="3">
    <source>
        <dbReference type="EMBL" id="VDK24605.1"/>
    </source>
</evidence>
<proteinExistence type="predicted"/>
<dbReference type="Proteomes" id="UP000267096">
    <property type="component" value="Unassembled WGS sequence"/>
</dbReference>